<evidence type="ECO:0000256" key="7">
    <source>
        <dbReference type="PROSITE-ProRule" id="PRU10141"/>
    </source>
</evidence>
<dbReference type="CDD" id="cd14014">
    <property type="entry name" value="STKc_PknB_like"/>
    <property type="match status" value="1"/>
</dbReference>
<evidence type="ECO:0000259" key="10">
    <source>
        <dbReference type="PROSITE" id="PS50011"/>
    </source>
</evidence>
<dbReference type="InterPro" id="IPR026004">
    <property type="entry name" value="Septum_form"/>
</dbReference>
<comment type="caution">
    <text evidence="11">The sequence shown here is derived from an EMBL/GenBank/DDBJ whole genome shotgun (WGS) entry which is preliminary data.</text>
</comment>
<dbReference type="SMART" id="SM00220">
    <property type="entry name" value="S_TKc"/>
    <property type="match status" value="1"/>
</dbReference>
<dbReference type="EMBL" id="JBEYXT010000099">
    <property type="protein sequence ID" value="MEU6803567.1"/>
    <property type="molecule type" value="Genomic_DNA"/>
</dbReference>
<dbReference type="InterPro" id="IPR008271">
    <property type="entry name" value="Ser/Thr_kinase_AS"/>
</dbReference>
<keyword evidence="2" id="KW-0723">Serine/threonine-protein kinase</keyword>
<dbReference type="PROSITE" id="PS50011">
    <property type="entry name" value="PROTEIN_KINASE_DOM"/>
    <property type="match status" value="1"/>
</dbReference>
<accession>A0ABV3B2B7</accession>
<dbReference type="PANTHER" id="PTHR43289">
    <property type="entry name" value="MITOGEN-ACTIVATED PROTEIN KINASE KINASE KINASE 20-RELATED"/>
    <property type="match status" value="1"/>
</dbReference>
<dbReference type="PROSITE" id="PS00107">
    <property type="entry name" value="PROTEIN_KINASE_ATP"/>
    <property type="match status" value="1"/>
</dbReference>
<gene>
    <name evidence="11" type="ORF">ABZ931_21505</name>
</gene>
<dbReference type="Proteomes" id="UP001551189">
    <property type="component" value="Unassembled WGS sequence"/>
</dbReference>
<keyword evidence="9" id="KW-0812">Transmembrane</keyword>
<dbReference type="PANTHER" id="PTHR43289:SF6">
    <property type="entry name" value="SERINE_THREONINE-PROTEIN KINASE NEKL-3"/>
    <property type="match status" value="1"/>
</dbReference>
<reference evidence="11 12" key="1">
    <citation type="submission" date="2024-06" db="EMBL/GenBank/DDBJ databases">
        <title>The Natural Products Discovery Center: Release of the First 8490 Sequenced Strains for Exploring Actinobacteria Biosynthetic Diversity.</title>
        <authorList>
            <person name="Kalkreuter E."/>
            <person name="Kautsar S.A."/>
            <person name="Yang D."/>
            <person name="Bader C.D."/>
            <person name="Teijaro C.N."/>
            <person name="Fluegel L."/>
            <person name="Davis C.M."/>
            <person name="Simpson J.R."/>
            <person name="Lauterbach L."/>
            <person name="Steele A.D."/>
            <person name="Gui C."/>
            <person name="Meng S."/>
            <person name="Li G."/>
            <person name="Viehrig K."/>
            <person name="Ye F."/>
            <person name="Su P."/>
            <person name="Kiefer A.F."/>
            <person name="Nichols A."/>
            <person name="Cepeda A.J."/>
            <person name="Yan W."/>
            <person name="Fan B."/>
            <person name="Jiang Y."/>
            <person name="Adhikari A."/>
            <person name="Zheng C.-J."/>
            <person name="Schuster L."/>
            <person name="Cowan T.M."/>
            <person name="Smanski M.J."/>
            <person name="Chevrette M.G."/>
            <person name="De Carvalho L.P.S."/>
            <person name="Shen B."/>
        </authorList>
    </citation>
    <scope>NUCLEOTIDE SEQUENCE [LARGE SCALE GENOMIC DNA]</scope>
    <source>
        <strain evidence="11 12">NPDC046851</strain>
    </source>
</reference>
<dbReference type="InterPro" id="IPR000719">
    <property type="entry name" value="Prot_kinase_dom"/>
</dbReference>
<dbReference type="SUPFAM" id="SSF56112">
    <property type="entry name" value="Protein kinase-like (PK-like)"/>
    <property type="match status" value="1"/>
</dbReference>
<dbReference type="Gene3D" id="3.30.200.20">
    <property type="entry name" value="Phosphorylase Kinase, domain 1"/>
    <property type="match status" value="1"/>
</dbReference>
<protein>
    <recommendedName>
        <fullName evidence="1">non-specific serine/threonine protein kinase</fullName>
        <ecNumber evidence="1">2.7.11.1</ecNumber>
    </recommendedName>
</protein>
<feature type="transmembrane region" description="Helical" evidence="9">
    <location>
        <begin position="376"/>
        <end position="398"/>
    </location>
</feature>
<proteinExistence type="predicted"/>
<keyword evidence="6 7" id="KW-0067">ATP-binding</keyword>
<evidence type="ECO:0000256" key="4">
    <source>
        <dbReference type="ARBA" id="ARBA00022741"/>
    </source>
</evidence>
<dbReference type="GO" id="GO:0016301">
    <property type="term" value="F:kinase activity"/>
    <property type="evidence" value="ECO:0007669"/>
    <property type="project" value="UniProtKB-KW"/>
</dbReference>
<evidence type="ECO:0000313" key="11">
    <source>
        <dbReference type="EMBL" id="MEU6803567.1"/>
    </source>
</evidence>
<dbReference type="Pfam" id="PF13845">
    <property type="entry name" value="Septum_form"/>
    <property type="match status" value="1"/>
</dbReference>
<evidence type="ECO:0000256" key="8">
    <source>
        <dbReference type="SAM" id="MobiDB-lite"/>
    </source>
</evidence>
<evidence type="ECO:0000313" key="12">
    <source>
        <dbReference type="Proteomes" id="UP001551189"/>
    </source>
</evidence>
<keyword evidence="4 7" id="KW-0547">Nucleotide-binding</keyword>
<keyword evidence="9" id="KW-0472">Membrane</keyword>
<evidence type="ECO:0000256" key="3">
    <source>
        <dbReference type="ARBA" id="ARBA00022679"/>
    </source>
</evidence>
<dbReference type="EC" id="2.7.11.1" evidence="1"/>
<dbReference type="InterPro" id="IPR017441">
    <property type="entry name" value="Protein_kinase_ATP_BS"/>
</dbReference>
<evidence type="ECO:0000256" key="9">
    <source>
        <dbReference type="SAM" id="Phobius"/>
    </source>
</evidence>
<dbReference type="RefSeq" id="WP_359697597.1">
    <property type="nucleotide sequence ID" value="NZ_JBEYXT010000099.1"/>
</dbReference>
<feature type="region of interest" description="Disordered" evidence="8">
    <location>
        <begin position="322"/>
        <end position="371"/>
    </location>
</feature>
<sequence length="647" mass="69560">MQSEAPESGVGRVIADRYLLLNRLGSGGMGHVWLAHDQQLDCEVALKEIVFRDPDEEEQDRTTRVARARAEARHAAGLRDHPHVVTVHDVLEHDELPWIVMEYVPGALDLKALVTRRGPLAPAECARIGLAVLDALTAGHERGIMHRDVKPANILLAPDRTGSPYARVLLTDYGISVQPDTQETRYTRSNMLVGTTGYLAPERAQGGPPTAAADLFSLGCTLYYAVEGFGPFDRDSGIAALTAVVLEEPRPVLRAGALEPLLAAMLAKDPVHRITAADSEVALAAIVTPRAHPRTDPDLGSQPQWASGALHTVEPEVLASRHPHETPWPAPTAAPENHSDWASPSSDHGPAHPAHPGRRSPGTRTDGRRRHHRAKALLAGMATTLGLALLVSGIMYGLENLPDLRALGGGTVSGARPYGDAIGLTRALRNGDCVDADWSGVPFTDQPRLTVVGCGEGTDGQVMAVYEAGSAEDARSGGAAQCDRLTKEADGLLADTRGYAVVPTADGFDTAGQRVACLLLGTHGPVHGPIGEHRPMGMVFTDTATMQKRDCLDRLSDSRAKLVPCDGPHDEQVLAFLRLPSTEKLKDAKKEGPDICQKEVPPKEYGYPHDTYEAAVWVGESGWHSDSHFVVCTAMRQDRRTMEKDEP</sequence>
<keyword evidence="12" id="KW-1185">Reference proteome</keyword>
<dbReference type="Pfam" id="PF00069">
    <property type="entry name" value="Pkinase"/>
    <property type="match status" value="1"/>
</dbReference>
<feature type="domain" description="Protein kinase" evidence="10">
    <location>
        <begin position="18"/>
        <end position="295"/>
    </location>
</feature>
<evidence type="ECO:0000256" key="5">
    <source>
        <dbReference type="ARBA" id="ARBA00022777"/>
    </source>
</evidence>
<dbReference type="Gene3D" id="1.10.510.10">
    <property type="entry name" value="Transferase(Phosphotransferase) domain 1"/>
    <property type="match status" value="1"/>
</dbReference>
<name>A0ABV3B2B7_9ACTN</name>
<evidence type="ECO:0000256" key="2">
    <source>
        <dbReference type="ARBA" id="ARBA00022527"/>
    </source>
</evidence>
<evidence type="ECO:0000256" key="1">
    <source>
        <dbReference type="ARBA" id="ARBA00012513"/>
    </source>
</evidence>
<feature type="binding site" evidence="7">
    <location>
        <position position="47"/>
    </location>
    <ligand>
        <name>ATP</name>
        <dbReference type="ChEBI" id="CHEBI:30616"/>
    </ligand>
</feature>
<dbReference type="InterPro" id="IPR011009">
    <property type="entry name" value="Kinase-like_dom_sf"/>
</dbReference>
<evidence type="ECO:0000256" key="6">
    <source>
        <dbReference type="ARBA" id="ARBA00022840"/>
    </source>
</evidence>
<organism evidence="11 12">
    <name type="scientific">Streptomyces neyagawaensis</name>
    <dbReference type="NCBI Taxonomy" id="42238"/>
    <lineage>
        <taxon>Bacteria</taxon>
        <taxon>Bacillati</taxon>
        <taxon>Actinomycetota</taxon>
        <taxon>Actinomycetes</taxon>
        <taxon>Kitasatosporales</taxon>
        <taxon>Streptomycetaceae</taxon>
        <taxon>Streptomyces</taxon>
    </lineage>
</organism>
<keyword evidence="9" id="KW-1133">Transmembrane helix</keyword>
<keyword evidence="5 11" id="KW-0418">Kinase</keyword>
<dbReference type="PROSITE" id="PS00108">
    <property type="entry name" value="PROTEIN_KINASE_ST"/>
    <property type="match status" value="1"/>
</dbReference>
<keyword evidence="3" id="KW-0808">Transferase</keyword>